<evidence type="ECO:0000313" key="2">
    <source>
        <dbReference type="EMBL" id="KAF4508775.1"/>
    </source>
</evidence>
<reference evidence="2 3" key="1">
    <citation type="journal article" date="2020" name="Genome Biol. Evol.">
        <title>A new high-quality draft genome assembly of the Chinese cordyceps Ophiocordyceps sinensis.</title>
        <authorList>
            <person name="Shu R."/>
            <person name="Zhang J."/>
            <person name="Meng Q."/>
            <person name="Zhang H."/>
            <person name="Zhou G."/>
            <person name="Li M."/>
            <person name="Wu P."/>
            <person name="Zhao Y."/>
            <person name="Chen C."/>
            <person name="Qin Q."/>
        </authorList>
    </citation>
    <scope>NUCLEOTIDE SEQUENCE [LARGE SCALE GENOMIC DNA]</scope>
    <source>
        <strain evidence="2 3">IOZ07</strain>
    </source>
</reference>
<feature type="compositionally biased region" description="Pro residues" evidence="1">
    <location>
        <begin position="238"/>
        <end position="251"/>
    </location>
</feature>
<feature type="region of interest" description="Disordered" evidence="1">
    <location>
        <begin position="1"/>
        <end position="153"/>
    </location>
</feature>
<feature type="region of interest" description="Disordered" evidence="1">
    <location>
        <begin position="556"/>
        <end position="643"/>
    </location>
</feature>
<dbReference type="EMBL" id="JAAVMX010000005">
    <property type="protein sequence ID" value="KAF4508775.1"/>
    <property type="molecule type" value="Genomic_DNA"/>
</dbReference>
<accession>A0A8H4V5U2</accession>
<keyword evidence="3" id="KW-1185">Reference proteome</keyword>
<feature type="compositionally biased region" description="Basic and acidic residues" evidence="1">
    <location>
        <begin position="505"/>
        <end position="514"/>
    </location>
</feature>
<evidence type="ECO:0000256" key="1">
    <source>
        <dbReference type="SAM" id="MobiDB-lite"/>
    </source>
</evidence>
<feature type="compositionally biased region" description="Basic and acidic residues" evidence="1">
    <location>
        <begin position="580"/>
        <end position="608"/>
    </location>
</feature>
<evidence type="ECO:0000313" key="3">
    <source>
        <dbReference type="Proteomes" id="UP000557566"/>
    </source>
</evidence>
<name>A0A8H4V5U2_9HYPO</name>
<feature type="compositionally biased region" description="Polar residues" evidence="1">
    <location>
        <begin position="515"/>
        <end position="524"/>
    </location>
</feature>
<feature type="region of interest" description="Disordered" evidence="1">
    <location>
        <begin position="174"/>
        <end position="406"/>
    </location>
</feature>
<feature type="compositionally biased region" description="Polar residues" evidence="1">
    <location>
        <begin position="57"/>
        <end position="76"/>
    </location>
</feature>
<dbReference type="AlphaFoldDB" id="A0A8H4V5U2"/>
<dbReference type="Proteomes" id="UP000557566">
    <property type="component" value="Unassembled WGS sequence"/>
</dbReference>
<proteinExistence type="predicted"/>
<feature type="compositionally biased region" description="Polar residues" evidence="1">
    <location>
        <begin position="557"/>
        <end position="579"/>
    </location>
</feature>
<feature type="compositionally biased region" description="Pro residues" evidence="1">
    <location>
        <begin position="336"/>
        <end position="347"/>
    </location>
</feature>
<feature type="region of interest" description="Disordered" evidence="1">
    <location>
        <begin position="489"/>
        <end position="524"/>
    </location>
</feature>
<protein>
    <submittedName>
        <fullName evidence="2">Uncharacterized protein</fullName>
    </submittedName>
</protein>
<gene>
    <name evidence="2" type="ORF">G6O67_005114</name>
</gene>
<feature type="compositionally biased region" description="Basic and acidic residues" evidence="1">
    <location>
        <begin position="374"/>
        <end position="383"/>
    </location>
</feature>
<feature type="compositionally biased region" description="Basic and acidic residues" evidence="1">
    <location>
        <begin position="77"/>
        <end position="131"/>
    </location>
</feature>
<feature type="compositionally biased region" description="Low complexity" evidence="1">
    <location>
        <begin position="348"/>
        <end position="364"/>
    </location>
</feature>
<dbReference type="OrthoDB" id="4898142at2759"/>
<comment type="caution">
    <text evidence="2">The sequence shown here is derived from an EMBL/GenBank/DDBJ whole genome shotgun (WGS) entry which is preliminary data.</text>
</comment>
<organism evidence="2 3">
    <name type="scientific">Ophiocordyceps sinensis</name>
    <dbReference type="NCBI Taxonomy" id="72228"/>
    <lineage>
        <taxon>Eukaryota</taxon>
        <taxon>Fungi</taxon>
        <taxon>Dikarya</taxon>
        <taxon>Ascomycota</taxon>
        <taxon>Pezizomycotina</taxon>
        <taxon>Sordariomycetes</taxon>
        <taxon>Hypocreomycetidae</taxon>
        <taxon>Hypocreales</taxon>
        <taxon>Ophiocordycipitaceae</taxon>
        <taxon>Ophiocordyceps</taxon>
    </lineage>
</organism>
<sequence>MSNSSKRSSLVAHVEDAADDDAVEGISSTRKYAMSEMPAKERPNTGKSRADKRHALSRSTSSSAGAALTDSDSTARSSERMSKDVARPPPRDVSDMTRGDPKRRERRPREDEAPLRRARIDSAAPSKDRDASTPAHRKPRLPPSKHPISVPVVQQQPGYVRGRVEDPAFYGVKQAAASGSRPRAQTRPVSYYAGQPSGPPMMGPAWHPGGPSPGAPFSVGSFPPPHMWSGGGPLPTGYGPPPPSPAGPPNLPGYHDSSALGSSPHSRLRHRFDSRPSSAMGFRAPPAHDFRQDDYLDEQAPRVSRRPSRSKRADEDAMRMPPPSFIPKRPQSALPPTTPFRPPPIQRPPSRQNQSRPTSRQNQSRPPPSHRRSAGYDDVRCDDSSSDASLDDDDRDEGLFHDISPNASFEQRRAVASRQRRASVVYEQPDYDLVPAAGRARRASMYGPAGLGSGGVSLGDGKLNAALKYQDEVNGCSQVPLTAETLRKVMRRGGVPSSQSTRSSGSRDDSEYRRSNTTGITRSSYGTDEFTIKVPGNTVVRLQGAEIECSNEGGEITWSSRATGSRTGSDRASTVYQQLEDSRRIGDGRHYEDPRRLDDSPMRMERKALPHRPRAPSQADSQSRGYAPPYAPYEPAFSGANYF</sequence>